<dbReference type="GO" id="GO:0016020">
    <property type="term" value="C:membrane"/>
    <property type="evidence" value="ECO:0007669"/>
    <property type="project" value="InterPro"/>
</dbReference>
<organism evidence="2 3">
    <name type="scientific">Trichomonas vaginalis (strain ATCC PRA-98 / G3)</name>
    <dbReference type="NCBI Taxonomy" id="412133"/>
    <lineage>
        <taxon>Eukaryota</taxon>
        <taxon>Metamonada</taxon>
        <taxon>Parabasalia</taxon>
        <taxon>Trichomonadida</taxon>
        <taxon>Trichomonadidae</taxon>
        <taxon>Trichomonas</taxon>
    </lineage>
</organism>
<protein>
    <recommendedName>
        <fullName evidence="1">SLC12A transporter C-terminal domain-containing protein</fullName>
    </recommendedName>
</protein>
<feature type="domain" description="SLC12A transporter C-terminal" evidence="1">
    <location>
        <begin position="23"/>
        <end position="93"/>
    </location>
</feature>
<dbReference type="InParanoid" id="A2DXK1"/>
<dbReference type="VEuPathDB" id="TrichDB:TVAGG3_0048030"/>
<evidence type="ECO:0000313" key="2">
    <source>
        <dbReference type="EMBL" id="EAY14830.1"/>
    </source>
</evidence>
<dbReference type="GO" id="GO:0006811">
    <property type="term" value="P:monoatomic ion transport"/>
    <property type="evidence" value="ECO:0007669"/>
    <property type="project" value="InterPro"/>
</dbReference>
<reference evidence="2" key="2">
    <citation type="journal article" date="2007" name="Science">
        <title>Draft genome sequence of the sexually transmitted pathogen Trichomonas vaginalis.</title>
        <authorList>
            <person name="Carlton J.M."/>
            <person name="Hirt R.P."/>
            <person name="Silva J.C."/>
            <person name="Delcher A.L."/>
            <person name="Schatz M."/>
            <person name="Zhao Q."/>
            <person name="Wortman J.R."/>
            <person name="Bidwell S.L."/>
            <person name="Alsmark U.C.M."/>
            <person name="Besteiro S."/>
            <person name="Sicheritz-Ponten T."/>
            <person name="Noel C.J."/>
            <person name="Dacks J.B."/>
            <person name="Foster P.G."/>
            <person name="Simillion C."/>
            <person name="Van de Peer Y."/>
            <person name="Miranda-Saavedra D."/>
            <person name="Barton G.J."/>
            <person name="Westrop G.D."/>
            <person name="Mueller S."/>
            <person name="Dessi D."/>
            <person name="Fiori P.L."/>
            <person name="Ren Q."/>
            <person name="Paulsen I."/>
            <person name="Zhang H."/>
            <person name="Bastida-Corcuera F.D."/>
            <person name="Simoes-Barbosa A."/>
            <person name="Brown M.T."/>
            <person name="Hayes R.D."/>
            <person name="Mukherjee M."/>
            <person name="Okumura C.Y."/>
            <person name="Schneider R."/>
            <person name="Smith A.J."/>
            <person name="Vanacova S."/>
            <person name="Villalvazo M."/>
            <person name="Haas B.J."/>
            <person name="Pertea M."/>
            <person name="Feldblyum T.V."/>
            <person name="Utterback T.R."/>
            <person name="Shu C.L."/>
            <person name="Osoegawa K."/>
            <person name="de Jong P.J."/>
            <person name="Hrdy I."/>
            <person name="Horvathova L."/>
            <person name="Zubacova Z."/>
            <person name="Dolezal P."/>
            <person name="Malik S.B."/>
            <person name="Logsdon J.M. Jr."/>
            <person name="Henze K."/>
            <person name="Gupta A."/>
            <person name="Wang C.C."/>
            <person name="Dunne R.L."/>
            <person name="Upcroft J.A."/>
            <person name="Upcroft P."/>
            <person name="White O."/>
            <person name="Salzberg S.L."/>
            <person name="Tang P."/>
            <person name="Chiu C.-H."/>
            <person name="Lee Y.-S."/>
            <person name="Embley T.M."/>
            <person name="Coombs G.H."/>
            <person name="Mottram J.C."/>
            <person name="Tachezy J."/>
            <person name="Fraser-Liggett C.M."/>
            <person name="Johnson P.J."/>
        </authorList>
    </citation>
    <scope>NUCLEOTIDE SEQUENCE [LARGE SCALE GENOMIC DNA]</scope>
    <source>
        <strain evidence="2">G3</strain>
    </source>
</reference>
<gene>
    <name evidence="2" type="ORF">TVAG_410960</name>
</gene>
<dbReference type="EMBL" id="DS113264">
    <property type="protein sequence ID" value="EAY14830.1"/>
    <property type="molecule type" value="Genomic_DNA"/>
</dbReference>
<dbReference type="AlphaFoldDB" id="A2DXK1"/>
<evidence type="ECO:0000259" key="1">
    <source>
        <dbReference type="Pfam" id="PF03522"/>
    </source>
</evidence>
<dbReference type="GO" id="GO:0022857">
    <property type="term" value="F:transmembrane transporter activity"/>
    <property type="evidence" value="ECO:0007669"/>
    <property type="project" value="InterPro"/>
</dbReference>
<dbReference type="Proteomes" id="UP000001542">
    <property type="component" value="Unassembled WGS sequence"/>
</dbReference>
<dbReference type="OrthoDB" id="2020542at2759"/>
<dbReference type="InterPro" id="IPR018491">
    <property type="entry name" value="SLC12_C"/>
</dbReference>
<accession>A2DXK1</accession>
<dbReference type="RefSeq" id="XP_001327053.1">
    <property type="nucleotide sequence ID" value="XM_001327018.1"/>
</dbReference>
<dbReference type="SMR" id="A2DXK1"/>
<evidence type="ECO:0000313" key="3">
    <source>
        <dbReference type="Proteomes" id="UP000001542"/>
    </source>
</evidence>
<reference evidence="2" key="1">
    <citation type="submission" date="2006-10" db="EMBL/GenBank/DDBJ databases">
        <authorList>
            <person name="Amadeo P."/>
            <person name="Zhao Q."/>
            <person name="Wortman J."/>
            <person name="Fraser-Liggett C."/>
            <person name="Carlton J."/>
        </authorList>
    </citation>
    <scope>NUCLEOTIDE SEQUENCE</scope>
    <source>
        <strain evidence="2">G3</strain>
    </source>
</reference>
<sequence length="96" mass="10920">MELAERKQRPSAFVTAAWENLTHRSAYDQTFTRFLLFADMIREYSSSAALVISTLFIPTDDMNPSIYVNILKLISNIPPCFAFVRGNGENVLSWKA</sequence>
<dbReference type="VEuPathDB" id="TrichDB:TVAG_410960"/>
<dbReference type="KEGG" id="tva:4772829"/>
<proteinExistence type="predicted"/>
<dbReference type="Pfam" id="PF03522">
    <property type="entry name" value="SLC12"/>
    <property type="match status" value="1"/>
</dbReference>
<keyword evidence="3" id="KW-1185">Reference proteome</keyword>
<name>A2DXK1_TRIV3</name>